<sequence>MCFTEYLHNILKNLFHKEAEIKKFLFSSVCLGAFAFTNKFSSDEFEDRNVYYLGCKAYPPGHYKAYQIGNQHIYQQVACKAFGLCRW</sequence>
<dbReference type="AlphaFoldDB" id="A0A7H9CLC0"/>
<dbReference type="EMBL" id="CP049075">
    <property type="protein sequence ID" value="QLI05054.1"/>
    <property type="molecule type" value="Genomic_DNA"/>
</dbReference>
<proteinExistence type="predicted"/>
<dbReference type="Proteomes" id="UP000509414">
    <property type="component" value="Chromosome"/>
</dbReference>
<gene>
    <name evidence="1" type="ORF">CINF_0529</name>
</gene>
<evidence type="ECO:0000313" key="2">
    <source>
        <dbReference type="Proteomes" id="UP000509414"/>
    </source>
</evidence>
<accession>A0A7H9CLC0</accession>
<name>A0A7H9CLC0_9BACT</name>
<dbReference type="KEGG" id="cinf:CINF_0529"/>
<reference evidence="1 2" key="1">
    <citation type="submission" date="2020-02" db="EMBL/GenBank/DDBJ databases">
        <title>Complete genome sequence of the novel Campylobacter species Candidatus Campylobacter infans.</title>
        <authorList>
            <person name="Duim B."/>
            <person name="Zomer A."/>
            <person name="van der Graaf L."/>
            <person name="Wagenaar J."/>
        </authorList>
    </citation>
    <scope>NUCLEOTIDE SEQUENCE [LARGE SCALE GENOMIC DNA]</scope>
    <source>
        <strain evidence="1 2">19S00001</strain>
    </source>
</reference>
<organism evidence="1 2">
    <name type="scientific">Candidatus Campylobacter infans</name>
    <dbReference type="NCBI Taxonomy" id="2561898"/>
    <lineage>
        <taxon>Bacteria</taxon>
        <taxon>Pseudomonadati</taxon>
        <taxon>Campylobacterota</taxon>
        <taxon>Epsilonproteobacteria</taxon>
        <taxon>Campylobacterales</taxon>
        <taxon>Campylobacteraceae</taxon>
        <taxon>Campylobacter</taxon>
    </lineage>
</organism>
<protein>
    <submittedName>
        <fullName evidence="1">Uncharacterized protein</fullName>
    </submittedName>
</protein>
<evidence type="ECO:0000313" key="1">
    <source>
        <dbReference type="EMBL" id="QLI05054.1"/>
    </source>
</evidence>
<keyword evidence="2" id="KW-1185">Reference proteome</keyword>